<protein>
    <submittedName>
        <fullName evidence="1">Uncharacterized protein</fullName>
    </submittedName>
</protein>
<keyword evidence="2" id="KW-1185">Reference proteome</keyword>
<organism evidence="1 2">
    <name type="scientific">Paraburkholderia rhynchosiae</name>
    <dbReference type="NCBI Taxonomy" id="487049"/>
    <lineage>
        <taxon>Bacteria</taxon>
        <taxon>Pseudomonadati</taxon>
        <taxon>Pseudomonadota</taxon>
        <taxon>Betaproteobacteria</taxon>
        <taxon>Burkholderiales</taxon>
        <taxon>Burkholderiaceae</taxon>
        <taxon>Paraburkholderia</taxon>
    </lineage>
</organism>
<gene>
    <name evidence="1" type="ORF">PQR01_36060</name>
</gene>
<evidence type="ECO:0000313" key="2">
    <source>
        <dbReference type="Proteomes" id="UP001629235"/>
    </source>
</evidence>
<name>A0ACC7NTI9_9BURK</name>
<comment type="caution">
    <text evidence="1">The sequence shown here is derived from an EMBL/GenBank/DDBJ whole genome shotgun (WGS) entry which is preliminary data.</text>
</comment>
<evidence type="ECO:0000313" key="1">
    <source>
        <dbReference type="EMBL" id="MFM0108686.1"/>
    </source>
</evidence>
<accession>A0ACC7NTI9</accession>
<sequence length="142" mass="16147">MKRAKPFTVTATSKIKGIKDRRNIRPLAEIKERIAYDPATGTFTYRLDCDAGNAGEDAVWRCRRTDNVGTPYESTRYWELVKFASDHWYDPRKLAYYFVTGVWPPIDTWVAGGEKFDYSAKTLQLVASGEFPCAPEPPSNLS</sequence>
<reference evidence="1 2" key="1">
    <citation type="journal article" date="2024" name="Chem. Sci.">
        <title>Discovery of megapolipeptins by genome mining of a Burkholderiales bacteria collection.</title>
        <authorList>
            <person name="Paulo B.S."/>
            <person name="Recchia M.J.J."/>
            <person name="Lee S."/>
            <person name="Fergusson C.H."/>
            <person name="Romanowski S.B."/>
            <person name="Hernandez A."/>
            <person name="Krull N."/>
            <person name="Liu D.Y."/>
            <person name="Cavanagh H."/>
            <person name="Bos A."/>
            <person name="Gray C.A."/>
            <person name="Murphy B.T."/>
            <person name="Linington R.G."/>
            <person name="Eustaquio A.S."/>
        </authorList>
    </citation>
    <scope>NUCLEOTIDE SEQUENCE [LARGE SCALE GENOMIC DNA]</scope>
    <source>
        <strain evidence="1 2">RL18-126-BIB-B</strain>
    </source>
</reference>
<proteinExistence type="predicted"/>
<dbReference type="EMBL" id="JAQQDW010000132">
    <property type="protein sequence ID" value="MFM0108686.1"/>
    <property type="molecule type" value="Genomic_DNA"/>
</dbReference>
<dbReference type="Proteomes" id="UP001629235">
    <property type="component" value="Unassembled WGS sequence"/>
</dbReference>